<name>A0A937KBN5_9BACT</name>
<keyword evidence="3" id="KW-1185">Reference proteome</keyword>
<organism evidence="2 3">
    <name type="scientific">Fulvivirga marina</name>
    <dbReference type="NCBI Taxonomy" id="2494733"/>
    <lineage>
        <taxon>Bacteria</taxon>
        <taxon>Pseudomonadati</taxon>
        <taxon>Bacteroidota</taxon>
        <taxon>Cytophagia</taxon>
        <taxon>Cytophagales</taxon>
        <taxon>Fulvivirgaceae</taxon>
        <taxon>Fulvivirga</taxon>
    </lineage>
</organism>
<reference evidence="2" key="1">
    <citation type="submission" date="2021-01" db="EMBL/GenBank/DDBJ databases">
        <title>Fulvivirga kasyanovii gen. nov., sp nov., a novel member of the phylum Bacteroidetes isolated from seawater in a mussel farm.</title>
        <authorList>
            <person name="Zhao L.-H."/>
            <person name="Wang Z.-J."/>
        </authorList>
    </citation>
    <scope>NUCLEOTIDE SEQUENCE</scope>
    <source>
        <strain evidence="2">29W222</strain>
    </source>
</reference>
<dbReference type="InterPro" id="IPR018530">
    <property type="entry name" value="SiaC"/>
</dbReference>
<feature type="domain" description="SiaC family regulatory phosphoprotein" evidence="1">
    <location>
        <begin position="12"/>
        <end position="128"/>
    </location>
</feature>
<dbReference type="AlphaFoldDB" id="A0A937KBN5"/>
<dbReference type="RefSeq" id="WP_202856677.1">
    <property type="nucleotide sequence ID" value="NZ_JAEUGD010000042.1"/>
</dbReference>
<proteinExistence type="predicted"/>
<dbReference type="EMBL" id="JAEUGD010000042">
    <property type="protein sequence ID" value="MBL6447151.1"/>
    <property type="molecule type" value="Genomic_DNA"/>
</dbReference>
<evidence type="ECO:0000313" key="3">
    <source>
        <dbReference type="Proteomes" id="UP000614216"/>
    </source>
</evidence>
<comment type="caution">
    <text evidence="2">The sequence shown here is derived from an EMBL/GenBank/DDBJ whole genome shotgun (WGS) entry which is preliminary data.</text>
</comment>
<dbReference type="Pfam" id="PF09345">
    <property type="entry name" value="SiaC"/>
    <property type="match status" value="1"/>
</dbReference>
<accession>A0A937KBN5</accession>
<evidence type="ECO:0000259" key="1">
    <source>
        <dbReference type="Pfam" id="PF09345"/>
    </source>
</evidence>
<protein>
    <submittedName>
        <fullName evidence="2">DUF1987 domain-containing protein</fullName>
    </submittedName>
</protein>
<sequence>MQNLIIEGSRDTYFTPHVKLNAETGICSITGESYLEEPFEFYEKISAWFSDFFAEGNKSLQLDLKLTYFNTSSSRAILEMLRVLKGHGDEGKGVTVNWHYPDPDDEEVLMEGEDFMEESGLEINMIEYEMEEEM</sequence>
<dbReference type="Proteomes" id="UP000614216">
    <property type="component" value="Unassembled WGS sequence"/>
</dbReference>
<evidence type="ECO:0000313" key="2">
    <source>
        <dbReference type="EMBL" id="MBL6447151.1"/>
    </source>
</evidence>
<gene>
    <name evidence="2" type="ORF">JMN32_12590</name>
</gene>